<evidence type="ECO:0000313" key="2">
    <source>
        <dbReference type="Proteomes" id="UP001243009"/>
    </source>
</evidence>
<proteinExistence type="predicted"/>
<comment type="caution">
    <text evidence="1">The sequence shown here is derived from an EMBL/GenBank/DDBJ whole genome shotgun (WGS) entry which is preliminary data.</text>
</comment>
<dbReference type="Proteomes" id="UP001243009">
    <property type="component" value="Unassembled WGS sequence"/>
</dbReference>
<dbReference type="EMBL" id="JAUTWS010000189">
    <property type="protein sequence ID" value="MDO9714227.1"/>
    <property type="molecule type" value="Genomic_DNA"/>
</dbReference>
<feature type="non-terminal residue" evidence="1">
    <location>
        <position position="261"/>
    </location>
</feature>
<protein>
    <submittedName>
        <fullName evidence="1">Uncharacterized protein</fullName>
    </submittedName>
</protein>
<gene>
    <name evidence="1" type="ORF">Q7A36_38400</name>
</gene>
<organism evidence="1 2">
    <name type="scientific">Paracraurococcus lichenis</name>
    <dbReference type="NCBI Taxonomy" id="3064888"/>
    <lineage>
        <taxon>Bacteria</taxon>
        <taxon>Pseudomonadati</taxon>
        <taxon>Pseudomonadota</taxon>
        <taxon>Alphaproteobacteria</taxon>
        <taxon>Acetobacterales</taxon>
        <taxon>Roseomonadaceae</taxon>
        <taxon>Paracraurococcus</taxon>
    </lineage>
</organism>
<dbReference type="RefSeq" id="WP_305109065.1">
    <property type="nucleotide sequence ID" value="NZ_JAUTWS010000189.1"/>
</dbReference>
<keyword evidence="2" id="KW-1185">Reference proteome</keyword>
<reference evidence="1 2" key="1">
    <citation type="submission" date="2023-08" db="EMBL/GenBank/DDBJ databases">
        <title>The draft genome sequence of Paracraurococcus sp. LOR1-02.</title>
        <authorList>
            <person name="Kingkaew E."/>
            <person name="Tanasupawat S."/>
        </authorList>
    </citation>
    <scope>NUCLEOTIDE SEQUENCE [LARGE SCALE GENOMIC DNA]</scope>
    <source>
        <strain evidence="1 2">LOR1-02</strain>
    </source>
</reference>
<name>A0ABT9EDC9_9PROT</name>
<evidence type="ECO:0000313" key="1">
    <source>
        <dbReference type="EMBL" id="MDO9714227.1"/>
    </source>
</evidence>
<sequence length="261" mass="28760">MRRETLPATIAPDSCHATALALPRILEHAVVRSVEVPAEALGLRDAPDHVAVALPMRLEEPLSPAIVQRAVADALEADETRLDRMDAYGRTRLTPADMEAVKARIGWLVEAIDGPRITPEHLAVWLWPKNMGCSRPETPTDFHYRVAGLAFMLGDLPASLFTAETVRAVRTKWFPGDEEIRQALEPTLARWKRELLGLHRLKPSGAPAPMRGPALDPAETADAVARYEAMSCWCRDRRIERRRVGSGGGEPSFEGGPPCRS</sequence>
<accession>A0ABT9EDC9</accession>